<evidence type="ECO:0000313" key="1">
    <source>
        <dbReference type="EMBL" id="MBX56362.1"/>
    </source>
</evidence>
<dbReference type="AlphaFoldDB" id="A0A2P2PNP1"/>
<protein>
    <submittedName>
        <fullName evidence="1">Uncharacterized protein</fullName>
    </submittedName>
</protein>
<name>A0A2P2PNP1_RHIMU</name>
<dbReference type="EMBL" id="GGEC01075878">
    <property type="protein sequence ID" value="MBX56362.1"/>
    <property type="molecule type" value="Transcribed_RNA"/>
</dbReference>
<organism evidence="1">
    <name type="scientific">Rhizophora mucronata</name>
    <name type="common">Asiatic mangrove</name>
    <dbReference type="NCBI Taxonomy" id="61149"/>
    <lineage>
        <taxon>Eukaryota</taxon>
        <taxon>Viridiplantae</taxon>
        <taxon>Streptophyta</taxon>
        <taxon>Embryophyta</taxon>
        <taxon>Tracheophyta</taxon>
        <taxon>Spermatophyta</taxon>
        <taxon>Magnoliopsida</taxon>
        <taxon>eudicotyledons</taxon>
        <taxon>Gunneridae</taxon>
        <taxon>Pentapetalae</taxon>
        <taxon>rosids</taxon>
        <taxon>fabids</taxon>
        <taxon>Malpighiales</taxon>
        <taxon>Rhizophoraceae</taxon>
        <taxon>Rhizophora</taxon>
    </lineage>
</organism>
<sequence>MDKGQYEQKLFIANNILLVDMQGNHSLLLVEKNRFWNL</sequence>
<proteinExistence type="predicted"/>
<reference evidence="1" key="1">
    <citation type="submission" date="2018-02" db="EMBL/GenBank/DDBJ databases">
        <title>Rhizophora mucronata_Transcriptome.</title>
        <authorList>
            <person name="Meera S.P."/>
            <person name="Sreeshan A."/>
            <person name="Augustine A."/>
        </authorList>
    </citation>
    <scope>NUCLEOTIDE SEQUENCE</scope>
    <source>
        <tissue evidence="1">Leaf</tissue>
    </source>
</reference>
<accession>A0A2P2PNP1</accession>